<dbReference type="RefSeq" id="XP_001228627.1">
    <property type="nucleotide sequence ID" value="XM_001228626.1"/>
</dbReference>
<organism evidence="2 3">
    <name type="scientific">Chaetomium globosum (strain ATCC 6205 / CBS 148.51 / DSM 1962 / NBRC 6347 / NRRL 1970)</name>
    <name type="common">Soil fungus</name>
    <dbReference type="NCBI Taxonomy" id="306901"/>
    <lineage>
        <taxon>Eukaryota</taxon>
        <taxon>Fungi</taxon>
        <taxon>Dikarya</taxon>
        <taxon>Ascomycota</taxon>
        <taxon>Pezizomycotina</taxon>
        <taxon>Sordariomycetes</taxon>
        <taxon>Sordariomycetidae</taxon>
        <taxon>Sordariales</taxon>
        <taxon>Chaetomiaceae</taxon>
        <taxon>Chaetomium</taxon>
    </lineage>
</organism>
<dbReference type="AlphaFoldDB" id="Q2GMV4"/>
<sequence length="61" mass="6478">MPTGPSSDGDDSNDGSDTEELLGRSTRLEQQYPDKEKKGTKLSGTGQKQEIHSGKKEGAAV</sequence>
<dbReference type="Proteomes" id="UP000001056">
    <property type="component" value="Unassembled WGS sequence"/>
</dbReference>
<feature type="region of interest" description="Disordered" evidence="1">
    <location>
        <begin position="1"/>
        <end position="61"/>
    </location>
</feature>
<reference evidence="3" key="1">
    <citation type="journal article" date="2015" name="Genome Announc.">
        <title>Draft genome sequence of the cellulolytic fungus Chaetomium globosum.</title>
        <authorList>
            <person name="Cuomo C.A."/>
            <person name="Untereiner W.A."/>
            <person name="Ma L.-J."/>
            <person name="Grabherr M."/>
            <person name="Birren B.W."/>
        </authorList>
    </citation>
    <scope>NUCLEOTIDE SEQUENCE [LARGE SCALE GENOMIC DNA]</scope>
    <source>
        <strain evidence="3">ATCC 6205 / CBS 148.51 / DSM 1962 / NBRC 6347 / NRRL 1970</strain>
    </source>
</reference>
<evidence type="ECO:0000313" key="2">
    <source>
        <dbReference type="EMBL" id="EAQ84296.1"/>
    </source>
</evidence>
<dbReference type="InParanoid" id="Q2GMV4"/>
<name>Q2GMV4_CHAGB</name>
<feature type="compositionally biased region" description="Acidic residues" evidence="1">
    <location>
        <begin position="8"/>
        <end position="20"/>
    </location>
</feature>
<keyword evidence="3" id="KW-1185">Reference proteome</keyword>
<feature type="compositionally biased region" description="Basic and acidic residues" evidence="1">
    <location>
        <begin position="49"/>
        <end position="61"/>
    </location>
</feature>
<protein>
    <submittedName>
        <fullName evidence="2">Uncharacterized protein</fullName>
    </submittedName>
</protein>
<dbReference type="VEuPathDB" id="FungiDB:CHGG_10700"/>
<dbReference type="HOGENOM" id="CLU_2922435_0_0_1"/>
<proteinExistence type="predicted"/>
<accession>Q2GMV4</accession>
<evidence type="ECO:0000256" key="1">
    <source>
        <dbReference type="SAM" id="MobiDB-lite"/>
    </source>
</evidence>
<dbReference type="EMBL" id="CH408035">
    <property type="protein sequence ID" value="EAQ84296.1"/>
    <property type="molecule type" value="Genomic_DNA"/>
</dbReference>
<gene>
    <name evidence="2" type="ORF">CHGG_10700</name>
</gene>
<evidence type="ECO:0000313" key="3">
    <source>
        <dbReference type="Proteomes" id="UP000001056"/>
    </source>
</evidence>
<dbReference type="GeneID" id="4396338"/>